<keyword evidence="1 2" id="KW-0597">Phosphoprotein</keyword>
<dbReference type="RefSeq" id="WP_194109952.1">
    <property type="nucleotide sequence ID" value="NZ_JADFFL010000001.1"/>
</dbReference>
<evidence type="ECO:0000259" key="3">
    <source>
        <dbReference type="PROSITE" id="PS50110"/>
    </source>
</evidence>
<dbReference type="PROSITE" id="PS50110">
    <property type="entry name" value="RESPONSE_REGULATORY"/>
    <property type="match status" value="1"/>
</dbReference>
<name>A0A929KUN1_9SPHI</name>
<dbReference type="Gene3D" id="3.40.50.2300">
    <property type="match status" value="1"/>
</dbReference>
<organism evidence="4 5">
    <name type="scientific">Mucilaginibacter myungsuensis</name>
    <dbReference type="NCBI Taxonomy" id="649104"/>
    <lineage>
        <taxon>Bacteria</taxon>
        <taxon>Pseudomonadati</taxon>
        <taxon>Bacteroidota</taxon>
        <taxon>Sphingobacteriia</taxon>
        <taxon>Sphingobacteriales</taxon>
        <taxon>Sphingobacteriaceae</taxon>
        <taxon>Mucilaginibacter</taxon>
    </lineage>
</organism>
<comment type="caution">
    <text evidence="4">The sequence shown here is derived from an EMBL/GenBank/DDBJ whole genome shotgun (WGS) entry which is preliminary data.</text>
</comment>
<accession>A0A929KUN1</accession>
<keyword evidence="5" id="KW-1185">Reference proteome</keyword>
<proteinExistence type="predicted"/>
<dbReference type="Proteomes" id="UP000622475">
    <property type="component" value="Unassembled WGS sequence"/>
</dbReference>
<gene>
    <name evidence="4" type="ORF">IRJ16_02600</name>
</gene>
<protein>
    <submittedName>
        <fullName evidence="4">Response regulator transcription factor</fullName>
    </submittedName>
</protein>
<evidence type="ECO:0000256" key="1">
    <source>
        <dbReference type="ARBA" id="ARBA00022553"/>
    </source>
</evidence>
<dbReference type="SMART" id="SM00448">
    <property type="entry name" value="REC"/>
    <property type="match status" value="1"/>
</dbReference>
<dbReference type="EMBL" id="JADFFL010000001">
    <property type="protein sequence ID" value="MBE9660760.1"/>
    <property type="molecule type" value="Genomic_DNA"/>
</dbReference>
<dbReference type="AlphaFoldDB" id="A0A929KUN1"/>
<feature type="domain" description="Response regulatory" evidence="3">
    <location>
        <begin position="7"/>
        <end position="122"/>
    </location>
</feature>
<dbReference type="GO" id="GO:0000160">
    <property type="term" value="P:phosphorelay signal transduction system"/>
    <property type="evidence" value="ECO:0007669"/>
    <property type="project" value="InterPro"/>
</dbReference>
<evidence type="ECO:0000313" key="4">
    <source>
        <dbReference type="EMBL" id="MBE9660760.1"/>
    </source>
</evidence>
<dbReference type="Pfam" id="PF00072">
    <property type="entry name" value="Response_reg"/>
    <property type="match status" value="1"/>
</dbReference>
<sequence>MQQKPLKILLVEDDIGIRDVMSLVLSLEGFEVISLPDGRDVFGQVGTEHPDLVLLDVMLGDLDGRVICEALKSDPTTEQIPVMIVSASHGYVHDHLQTCRANDFLSKPFDINELIAKVKRLAA</sequence>
<dbReference type="PANTHER" id="PTHR44591:SF3">
    <property type="entry name" value="RESPONSE REGULATORY DOMAIN-CONTAINING PROTEIN"/>
    <property type="match status" value="1"/>
</dbReference>
<dbReference type="SUPFAM" id="SSF52172">
    <property type="entry name" value="CheY-like"/>
    <property type="match status" value="1"/>
</dbReference>
<evidence type="ECO:0000313" key="5">
    <source>
        <dbReference type="Proteomes" id="UP000622475"/>
    </source>
</evidence>
<feature type="modified residue" description="4-aspartylphosphate" evidence="2">
    <location>
        <position position="56"/>
    </location>
</feature>
<dbReference type="InterPro" id="IPR050595">
    <property type="entry name" value="Bact_response_regulator"/>
</dbReference>
<dbReference type="InterPro" id="IPR001789">
    <property type="entry name" value="Sig_transdc_resp-reg_receiver"/>
</dbReference>
<reference evidence="4" key="1">
    <citation type="submission" date="2020-10" db="EMBL/GenBank/DDBJ databases">
        <title>Mucilaginibacter mali sp. nov., isolated from rhizosphere soil of apple orchard.</title>
        <authorList>
            <person name="Lee J.-S."/>
            <person name="Kim H.S."/>
            <person name="Kim J.-S."/>
        </authorList>
    </citation>
    <scope>NUCLEOTIDE SEQUENCE</scope>
    <source>
        <strain evidence="4">KCTC 22746</strain>
    </source>
</reference>
<evidence type="ECO:0000256" key="2">
    <source>
        <dbReference type="PROSITE-ProRule" id="PRU00169"/>
    </source>
</evidence>
<dbReference type="PANTHER" id="PTHR44591">
    <property type="entry name" value="STRESS RESPONSE REGULATOR PROTEIN 1"/>
    <property type="match status" value="1"/>
</dbReference>
<dbReference type="InterPro" id="IPR011006">
    <property type="entry name" value="CheY-like_superfamily"/>
</dbReference>